<keyword evidence="4 7" id="KW-0812">Transmembrane</keyword>
<keyword evidence="6 7" id="KW-0472">Membrane</keyword>
<dbReference type="Pfam" id="PF00528">
    <property type="entry name" value="BPD_transp_1"/>
    <property type="match status" value="1"/>
</dbReference>
<accession>A0A5C1QPJ0</accession>
<evidence type="ECO:0000313" key="10">
    <source>
        <dbReference type="Proteomes" id="UP000324209"/>
    </source>
</evidence>
<dbReference type="AlphaFoldDB" id="A0A5C1QPJ0"/>
<name>A0A5C1QPJ0_9SPIO</name>
<feature type="transmembrane region" description="Helical" evidence="7">
    <location>
        <begin position="20"/>
        <end position="46"/>
    </location>
</feature>
<feature type="transmembrane region" description="Helical" evidence="7">
    <location>
        <begin position="161"/>
        <end position="183"/>
    </location>
</feature>
<feature type="transmembrane region" description="Helical" evidence="7">
    <location>
        <begin position="80"/>
        <end position="101"/>
    </location>
</feature>
<feature type="domain" description="ABC transmembrane type-1" evidence="8">
    <location>
        <begin position="76"/>
        <end position="297"/>
    </location>
</feature>
<evidence type="ECO:0000256" key="7">
    <source>
        <dbReference type="RuleBase" id="RU363032"/>
    </source>
</evidence>
<dbReference type="PANTHER" id="PTHR30193:SF1">
    <property type="entry name" value="ABC TRANSPORTER PERMEASE PROTEIN YESP-RELATED"/>
    <property type="match status" value="1"/>
</dbReference>
<dbReference type="PANTHER" id="PTHR30193">
    <property type="entry name" value="ABC TRANSPORTER PERMEASE PROTEIN"/>
    <property type="match status" value="1"/>
</dbReference>
<evidence type="ECO:0000256" key="2">
    <source>
        <dbReference type="ARBA" id="ARBA00022448"/>
    </source>
</evidence>
<feature type="transmembrane region" description="Helical" evidence="7">
    <location>
        <begin position="214"/>
        <end position="234"/>
    </location>
</feature>
<reference evidence="9 10" key="1">
    <citation type="submission" date="2019-02" db="EMBL/GenBank/DDBJ databases">
        <title>Complete Genome Sequence and Methylome Analysis of free living Spirochaetas.</title>
        <authorList>
            <person name="Fomenkov A."/>
            <person name="Dubinina G."/>
            <person name="Leshcheva N."/>
            <person name="Mikheeva N."/>
            <person name="Grabovich M."/>
            <person name="Vincze T."/>
            <person name="Roberts R.J."/>
        </authorList>
    </citation>
    <scope>NUCLEOTIDE SEQUENCE [LARGE SCALE GENOMIC DNA]</scope>
    <source>
        <strain evidence="9 10">K2</strain>
    </source>
</reference>
<evidence type="ECO:0000256" key="1">
    <source>
        <dbReference type="ARBA" id="ARBA00004651"/>
    </source>
</evidence>
<keyword evidence="10" id="KW-1185">Reference proteome</keyword>
<keyword evidence="5 7" id="KW-1133">Transmembrane helix</keyword>
<comment type="subcellular location">
    <subcellularLocation>
        <location evidence="1 7">Cell membrane</location>
        <topology evidence="1 7">Multi-pass membrane protein</topology>
    </subcellularLocation>
</comment>
<comment type="similarity">
    <text evidence="7">Belongs to the binding-protein-dependent transport system permease family.</text>
</comment>
<evidence type="ECO:0000256" key="6">
    <source>
        <dbReference type="ARBA" id="ARBA00023136"/>
    </source>
</evidence>
<dbReference type="GO" id="GO:0005886">
    <property type="term" value="C:plasma membrane"/>
    <property type="evidence" value="ECO:0007669"/>
    <property type="project" value="UniProtKB-SubCell"/>
</dbReference>
<keyword evidence="2 7" id="KW-0813">Transport</keyword>
<dbReference type="SUPFAM" id="SSF161098">
    <property type="entry name" value="MetI-like"/>
    <property type="match status" value="1"/>
</dbReference>
<dbReference type="InterPro" id="IPR000515">
    <property type="entry name" value="MetI-like"/>
</dbReference>
<evidence type="ECO:0000256" key="4">
    <source>
        <dbReference type="ARBA" id="ARBA00022692"/>
    </source>
</evidence>
<feature type="transmembrane region" description="Helical" evidence="7">
    <location>
        <begin position="281"/>
        <end position="298"/>
    </location>
</feature>
<dbReference type="PROSITE" id="PS50928">
    <property type="entry name" value="ABC_TM1"/>
    <property type="match status" value="1"/>
</dbReference>
<protein>
    <submittedName>
        <fullName evidence="9">Sugar ABC transporter permease</fullName>
    </submittedName>
</protein>
<dbReference type="Proteomes" id="UP000324209">
    <property type="component" value="Chromosome"/>
</dbReference>
<dbReference type="SUPFAM" id="SSF160964">
    <property type="entry name" value="MalF N-terminal region-like"/>
    <property type="match status" value="1"/>
</dbReference>
<organism evidence="9 10">
    <name type="scientific">Oceanispirochaeta crateris</name>
    <dbReference type="NCBI Taxonomy" id="2518645"/>
    <lineage>
        <taxon>Bacteria</taxon>
        <taxon>Pseudomonadati</taxon>
        <taxon>Spirochaetota</taxon>
        <taxon>Spirochaetia</taxon>
        <taxon>Spirochaetales</taxon>
        <taxon>Spirochaetaceae</taxon>
        <taxon>Oceanispirochaeta</taxon>
    </lineage>
</organism>
<evidence type="ECO:0000256" key="5">
    <source>
        <dbReference type="ARBA" id="ARBA00022989"/>
    </source>
</evidence>
<dbReference type="InterPro" id="IPR035906">
    <property type="entry name" value="MetI-like_sf"/>
</dbReference>
<dbReference type="KEGG" id="ock:EXM22_08605"/>
<dbReference type="Gene3D" id="1.10.3720.10">
    <property type="entry name" value="MetI-like"/>
    <property type="match status" value="1"/>
</dbReference>
<dbReference type="OrthoDB" id="9787541at2"/>
<feature type="transmembrane region" description="Helical" evidence="7">
    <location>
        <begin position="113"/>
        <end position="133"/>
    </location>
</feature>
<dbReference type="CDD" id="cd06261">
    <property type="entry name" value="TM_PBP2"/>
    <property type="match status" value="1"/>
</dbReference>
<proteinExistence type="inferred from homology"/>
<gene>
    <name evidence="9" type="ORF">EXM22_08605</name>
</gene>
<evidence type="ECO:0000259" key="8">
    <source>
        <dbReference type="PROSITE" id="PS50928"/>
    </source>
</evidence>
<sequence>MEVFKLKKLSRNRQEEIEAYLYTIPWIIGFIAFIIGPMILSLYYSFTEFNIVNPPVWVGLKNYANLFKNPMFHQSLKVTFYYAGLALPLTLIIGFSLAVLLNQDIMGQKIWRTIYFFPSVIAGVAVALVWLRLFDPNIGLINKILGFFGINGPKWLLDPDWAIPSFVMMSLWGVGRSMIIYLASLQSIPTSLYEAAEIDGANVIQRFFNITIPMMTPVIFYNLILGLISTFQLFTEVYVVTGTGGINKAGSLGGPARSTMVYNLYLYLTAFRYFDMGTASAMAWLLFIFILVITVILFKTSKYWVFYQGQLGNQENKKNGK</sequence>
<evidence type="ECO:0000256" key="3">
    <source>
        <dbReference type="ARBA" id="ARBA00022475"/>
    </source>
</evidence>
<dbReference type="GO" id="GO:0055085">
    <property type="term" value="P:transmembrane transport"/>
    <property type="evidence" value="ECO:0007669"/>
    <property type="project" value="InterPro"/>
</dbReference>
<keyword evidence="3" id="KW-1003">Cell membrane</keyword>
<evidence type="ECO:0000313" key="9">
    <source>
        <dbReference type="EMBL" id="QEN08042.1"/>
    </source>
</evidence>
<dbReference type="EMBL" id="CP036150">
    <property type="protein sequence ID" value="QEN08042.1"/>
    <property type="molecule type" value="Genomic_DNA"/>
</dbReference>
<dbReference type="InterPro" id="IPR051393">
    <property type="entry name" value="ABC_transporter_permease"/>
</dbReference>